<protein>
    <submittedName>
        <fullName evidence="2">Uncharacterized protein</fullName>
    </submittedName>
</protein>
<organism evidence="2 3">
    <name type="scientific">Porites evermanni</name>
    <dbReference type="NCBI Taxonomy" id="104178"/>
    <lineage>
        <taxon>Eukaryota</taxon>
        <taxon>Metazoa</taxon>
        <taxon>Cnidaria</taxon>
        <taxon>Anthozoa</taxon>
        <taxon>Hexacorallia</taxon>
        <taxon>Scleractinia</taxon>
        <taxon>Fungiina</taxon>
        <taxon>Poritidae</taxon>
        <taxon>Porites</taxon>
    </lineage>
</organism>
<evidence type="ECO:0000256" key="1">
    <source>
        <dbReference type="SAM" id="MobiDB-lite"/>
    </source>
</evidence>
<proteinExistence type="predicted"/>
<gene>
    <name evidence="2" type="ORF">PEVE_00028584</name>
</gene>
<sequence length="171" mass="19188">MSKAGIMPEVKSRPNSVCVLPLYRVKTDINALPTRVSRALQHTQDHKGYIFTRTTQTKLSATYLRTTETPFKTSLLERNYRVASASVLTPRGVSTGTHSLGMSTKDGTPSMSTLHSQTTDSGSISLVPGVFQRKKPKPRIFVRYRQLSSEERVLHWLYTSCTHPLRTLPLL</sequence>
<keyword evidence="3" id="KW-1185">Reference proteome</keyword>
<reference evidence="2 3" key="1">
    <citation type="submission" date="2022-05" db="EMBL/GenBank/DDBJ databases">
        <authorList>
            <consortium name="Genoscope - CEA"/>
            <person name="William W."/>
        </authorList>
    </citation>
    <scope>NUCLEOTIDE SEQUENCE [LARGE SCALE GENOMIC DNA]</scope>
</reference>
<evidence type="ECO:0000313" key="2">
    <source>
        <dbReference type="EMBL" id="CAH3194783.1"/>
    </source>
</evidence>
<comment type="caution">
    <text evidence="2">The sequence shown here is derived from an EMBL/GenBank/DDBJ whole genome shotgun (WGS) entry which is preliminary data.</text>
</comment>
<dbReference type="EMBL" id="CALNXI010003975">
    <property type="protein sequence ID" value="CAH3194783.1"/>
    <property type="molecule type" value="Genomic_DNA"/>
</dbReference>
<feature type="region of interest" description="Disordered" evidence="1">
    <location>
        <begin position="94"/>
        <end position="121"/>
    </location>
</feature>
<dbReference type="Proteomes" id="UP001159427">
    <property type="component" value="Unassembled WGS sequence"/>
</dbReference>
<name>A0ABN8SUA4_9CNID</name>
<accession>A0ABN8SUA4</accession>
<evidence type="ECO:0000313" key="3">
    <source>
        <dbReference type="Proteomes" id="UP001159427"/>
    </source>
</evidence>